<gene>
    <name evidence="12" type="primary">KNAG0A03880</name>
    <name evidence="12" type="ordered locus">KNAG_0A03880</name>
</gene>
<dbReference type="PANTHER" id="PTHR31737">
    <property type="entry name" value="PROTEIN TOS1"/>
    <property type="match status" value="1"/>
</dbReference>
<keyword evidence="6" id="KW-0326">Glycosidase</keyword>
<dbReference type="Pfam" id="PF10290">
    <property type="entry name" value="YJL171C_Tos1_N"/>
    <property type="match status" value="1"/>
</dbReference>
<evidence type="ECO:0000256" key="2">
    <source>
        <dbReference type="ARBA" id="ARBA00006055"/>
    </source>
</evidence>
<keyword evidence="7" id="KW-0961">Cell wall biogenesis/degradation</keyword>
<feature type="domain" description="Cell wall protein YJL171C/Tos1 C-terminal" evidence="10">
    <location>
        <begin position="245"/>
        <end position="466"/>
    </location>
</feature>
<keyword evidence="5" id="KW-0378">Hydrolase</keyword>
<protein>
    <recommendedName>
        <fullName evidence="3">glucan endo-1,3-beta-D-glucosidase</fullName>
        <ecNumber evidence="3">3.2.1.39</ecNumber>
    </recommendedName>
</protein>
<evidence type="ECO:0000256" key="6">
    <source>
        <dbReference type="ARBA" id="ARBA00023295"/>
    </source>
</evidence>
<dbReference type="STRING" id="1071383.J7RTK3"/>
<dbReference type="Pfam" id="PF10287">
    <property type="entry name" value="YJL171C_Tos1_C"/>
    <property type="match status" value="1"/>
</dbReference>
<dbReference type="InterPro" id="IPR018807">
    <property type="entry name" value="YJL171C/Tos1_N"/>
</dbReference>
<evidence type="ECO:0000313" key="13">
    <source>
        <dbReference type="Proteomes" id="UP000006310"/>
    </source>
</evidence>
<evidence type="ECO:0000256" key="9">
    <source>
        <dbReference type="SAM" id="SignalP"/>
    </source>
</evidence>
<accession>J7RTK3</accession>
<dbReference type="KEGG" id="kng:KNAG_0A03880"/>
<reference evidence="12 13" key="1">
    <citation type="journal article" date="2011" name="Proc. Natl. Acad. Sci. U.S.A.">
        <title>Evolutionary erosion of yeast sex chromosomes by mating-type switching accidents.</title>
        <authorList>
            <person name="Gordon J.L."/>
            <person name="Armisen D."/>
            <person name="Proux-Wera E."/>
            <person name="Oheigeartaigh S.S."/>
            <person name="Byrne K.P."/>
            <person name="Wolfe K.H."/>
        </authorList>
    </citation>
    <scope>NUCLEOTIDE SEQUENCE [LARGE SCALE GENOMIC DNA]</scope>
    <source>
        <strain evidence="13">ATCC MYA-139 / BCRC 22969 / CBS 8797 / CCRC 22969 / KCTC 17520 / NBRC 10181 / NCYC 3082</strain>
    </source>
</reference>
<name>J7RTK3_HUIN7</name>
<dbReference type="GeneID" id="34523702"/>
<evidence type="ECO:0000256" key="5">
    <source>
        <dbReference type="ARBA" id="ARBA00022801"/>
    </source>
</evidence>
<keyword evidence="13" id="KW-1185">Reference proteome</keyword>
<evidence type="ECO:0000256" key="3">
    <source>
        <dbReference type="ARBA" id="ARBA00012780"/>
    </source>
</evidence>
<dbReference type="OrthoDB" id="118256at2759"/>
<evidence type="ECO:0000256" key="8">
    <source>
        <dbReference type="SAM" id="MobiDB-lite"/>
    </source>
</evidence>
<feature type="domain" description="Cell wall protein YJL171C/Tos1 N-terminal" evidence="11">
    <location>
        <begin position="38"/>
        <end position="100"/>
    </location>
</feature>
<evidence type="ECO:0000256" key="4">
    <source>
        <dbReference type="ARBA" id="ARBA00022729"/>
    </source>
</evidence>
<feature type="region of interest" description="Disordered" evidence="8">
    <location>
        <begin position="177"/>
        <end position="218"/>
    </location>
</feature>
<evidence type="ECO:0000259" key="11">
    <source>
        <dbReference type="Pfam" id="PF10290"/>
    </source>
</evidence>
<comment type="catalytic activity">
    <reaction evidence="1">
        <text>Hydrolysis of (1-&gt;3)-beta-D-glucosidic linkages in (1-&gt;3)-beta-D-glucans.</text>
        <dbReference type="EC" id="3.2.1.39"/>
    </reaction>
</comment>
<evidence type="ECO:0000256" key="1">
    <source>
        <dbReference type="ARBA" id="ARBA00000382"/>
    </source>
</evidence>
<proteinExistence type="inferred from homology"/>
<dbReference type="GO" id="GO:0009277">
    <property type="term" value="C:fungal-type cell wall"/>
    <property type="evidence" value="ECO:0007669"/>
    <property type="project" value="EnsemblFungi"/>
</dbReference>
<evidence type="ECO:0000259" key="10">
    <source>
        <dbReference type="Pfam" id="PF10287"/>
    </source>
</evidence>
<keyword evidence="4 9" id="KW-0732">Signal</keyword>
<dbReference type="GO" id="GO:0042973">
    <property type="term" value="F:glucan endo-1,3-beta-D-glucosidase activity"/>
    <property type="evidence" value="ECO:0007669"/>
    <property type="project" value="UniProtKB-EC"/>
</dbReference>
<evidence type="ECO:0000313" key="12">
    <source>
        <dbReference type="EMBL" id="CCK68067.1"/>
    </source>
</evidence>
<dbReference type="Proteomes" id="UP000006310">
    <property type="component" value="Chromosome 1"/>
</dbReference>
<dbReference type="EMBL" id="HE978314">
    <property type="protein sequence ID" value="CCK68067.1"/>
    <property type="molecule type" value="Genomic_DNA"/>
</dbReference>
<reference evidence="13" key="2">
    <citation type="submission" date="2012-08" db="EMBL/GenBank/DDBJ databases">
        <title>Genome sequence of Kazachstania naganishii.</title>
        <authorList>
            <person name="Gordon J.L."/>
            <person name="Armisen D."/>
            <person name="Proux-Wera E."/>
            <person name="OhEigeartaigh S.S."/>
            <person name="Byrne K.P."/>
            <person name="Wolfe K.H."/>
        </authorList>
    </citation>
    <scope>NUCLEOTIDE SEQUENCE [LARGE SCALE GENOMIC DNA]</scope>
    <source>
        <strain evidence="13">ATCC MYA-139 / BCRC 22969 / CBS 8797 / CCRC 22969 / KCTC 17520 / NBRC 10181 / NCYC 3082</strain>
    </source>
</reference>
<dbReference type="RefSeq" id="XP_022462313.1">
    <property type="nucleotide sequence ID" value="XM_022608185.1"/>
</dbReference>
<dbReference type="PANTHER" id="PTHR31737:SF2">
    <property type="entry name" value="PROTEIN TOS1"/>
    <property type="match status" value="1"/>
</dbReference>
<organism evidence="12 13">
    <name type="scientific">Huiozyma naganishii (strain ATCC MYA-139 / BCRC 22969 / CBS 8797 / KCTC 17520 / NBRC 10181 / NCYC 3082 / Yp74L-3)</name>
    <name type="common">Yeast</name>
    <name type="synonym">Kazachstania naganishii</name>
    <dbReference type="NCBI Taxonomy" id="1071383"/>
    <lineage>
        <taxon>Eukaryota</taxon>
        <taxon>Fungi</taxon>
        <taxon>Dikarya</taxon>
        <taxon>Ascomycota</taxon>
        <taxon>Saccharomycotina</taxon>
        <taxon>Saccharomycetes</taxon>
        <taxon>Saccharomycetales</taxon>
        <taxon>Saccharomycetaceae</taxon>
        <taxon>Huiozyma</taxon>
    </lineage>
</organism>
<feature type="signal peptide" evidence="9">
    <location>
        <begin position="1"/>
        <end position="22"/>
    </location>
</feature>
<feature type="chain" id="PRO_5003796229" description="glucan endo-1,3-beta-D-glucosidase" evidence="9">
    <location>
        <begin position="23"/>
        <end position="477"/>
    </location>
</feature>
<dbReference type="InterPro" id="IPR018805">
    <property type="entry name" value="YJL171C/Tos1_C"/>
</dbReference>
<dbReference type="AlphaFoldDB" id="J7RTK3"/>
<dbReference type="HOGENOM" id="CLU_030276_0_0_1"/>
<dbReference type="GO" id="GO:0071555">
    <property type="term" value="P:cell wall organization"/>
    <property type="evidence" value="ECO:0007669"/>
    <property type="project" value="UniProtKB-KW"/>
</dbReference>
<dbReference type="OMA" id="NQDMPAI"/>
<comment type="similarity">
    <text evidence="2">Belongs to the PGA52 family.</text>
</comment>
<feature type="compositionally biased region" description="Low complexity" evidence="8">
    <location>
        <begin position="208"/>
        <end position="218"/>
    </location>
</feature>
<evidence type="ECO:0000256" key="7">
    <source>
        <dbReference type="ARBA" id="ARBA00023316"/>
    </source>
</evidence>
<feature type="compositionally biased region" description="Low complexity" evidence="8">
    <location>
        <begin position="177"/>
        <end position="201"/>
    </location>
</feature>
<dbReference type="EC" id="3.2.1.39" evidence="3"/>
<dbReference type="eggNOG" id="ENOG502QSI7">
    <property type="taxonomic scope" value="Eukaryota"/>
</dbReference>
<sequence length="477" mass="50563">MKISTLSSTVGLLAGLAKLVAADCSLSNDGNYYCATTNAIIYSNVGVSATYNDVTLMDETTCACSSQQVSFSGSLAPLDEELSVHFRGPVNLKQFAVYYPANGASLKKRDNVAEEECAEIVTKRKHRHKRDIAVEYVEVTATMYVDADGQTVTTGTGEQQPTTTQLVNDINVAEQTPTTTQQNTVATEQTPIQQTTPTTTTLSNNNYPPATTTAQQQETTTANTIATTATAPSSSNTNGGSVAVGSWERTSYFTPGSTSNCTFMNNQGGTAGSGTWSACFGNSISYAASNGVDGAGSAIALDDVTLKSGQEFMIFSGATCNGNECGYYREGIPAYHGFGGNQKIFVFEFEMPSDTNGNGYNQDMPAIWLLNAKIPRTLQYGKSECSCWETGCGEMDLFEILSNGSNKLISHVHDAQGGGTQDYFQRPIGNTLKAAVIFNGNDKSIHIVEIDGDVGATLDQATVQSWLSKSGSAAALP</sequence>